<dbReference type="AlphaFoldDB" id="A0A099ZVH6"/>
<dbReference type="STRING" id="94827.A0A099ZVH6"/>
<feature type="non-terminal residue" evidence="2">
    <location>
        <position position="47"/>
    </location>
</feature>
<reference evidence="2 3" key="1">
    <citation type="submission" date="2014-06" db="EMBL/GenBank/DDBJ databases">
        <title>Genome evolution of avian class.</title>
        <authorList>
            <person name="Zhang G."/>
            <person name="Li C."/>
        </authorList>
    </citation>
    <scope>NUCLEOTIDE SEQUENCE [LARGE SCALE GENOMIC DNA]</scope>
    <source>
        <strain evidence="2">BGI_N309</strain>
    </source>
</reference>
<sequence>DDAAAGEEGETSPDPQPQQSRKVRRGAGTCPYCKDSEGREGASGGSR</sequence>
<keyword evidence="3" id="KW-1185">Reference proteome</keyword>
<name>A0A099ZVH6_TINGU</name>
<evidence type="ECO:0000313" key="3">
    <source>
        <dbReference type="Proteomes" id="UP000053641"/>
    </source>
</evidence>
<feature type="compositionally biased region" description="Acidic residues" evidence="1">
    <location>
        <begin position="1"/>
        <end position="11"/>
    </location>
</feature>
<accession>A0A099ZVH6</accession>
<protein>
    <submittedName>
        <fullName evidence="2">Transcription factor Sp1</fullName>
    </submittedName>
</protein>
<feature type="region of interest" description="Disordered" evidence="1">
    <location>
        <begin position="1"/>
        <end position="47"/>
    </location>
</feature>
<dbReference type="Proteomes" id="UP000053641">
    <property type="component" value="Unassembled WGS sequence"/>
</dbReference>
<gene>
    <name evidence="2" type="ORF">N309_13590</name>
</gene>
<feature type="non-terminal residue" evidence="2">
    <location>
        <position position="1"/>
    </location>
</feature>
<proteinExistence type="predicted"/>
<organism evidence="2 3">
    <name type="scientific">Tinamus guttatus</name>
    <name type="common">White-throated tinamou</name>
    <dbReference type="NCBI Taxonomy" id="94827"/>
    <lineage>
        <taxon>Eukaryota</taxon>
        <taxon>Metazoa</taxon>
        <taxon>Chordata</taxon>
        <taxon>Craniata</taxon>
        <taxon>Vertebrata</taxon>
        <taxon>Euteleostomi</taxon>
        <taxon>Archelosauria</taxon>
        <taxon>Archosauria</taxon>
        <taxon>Dinosauria</taxon>
        <taxon>Saurischia</taxon>
        <taxon>Theropoda</taxon>
        <taxon>Coelurosauria</taxon>
        <taxon>Aves</taxon>
        <taxon>Palaeognathae</taxon>
        <taxon>Tinamiformes</taxon>
        <taxon>Tinamidae</taxon>
        <taxon>Tinamus</taxon>
    </lineage>
</organism>
<evidence type="ECO:0000256" key="1">
    <source>
        <dbReference type="SAM" id="MobiDB-lite"/>
    </source>
</evidence>
<dbReference type="EMBL" id="KL897745">
    <property type="protein sequence ID" value="KGL84805.1"/>
    <property type="molecule type" value="Genomic_DNA"/>
</dbReference>
<evidence type="ECO:0000313" key="2">
    <source>
        <dbReference type="EMBL" id="KGL84805.1"/>
    </source>
</evidence>